<dbReference type="PANTHER" id="PTHR44154:SF1">
    <property type="entry name" value="QUINONE OXIDOREDUCTASE"/>
    <property type="match status" value="1"/>
</dbReference>
<dbReference type="Pfam" id="PF08240">
    <property type="entry name" value="ADH_N"/>
    <property type="match status" value="1"/>
</dbReference>
<dbReference type="Pfam" id="PF00107">
    <property type="entry name" value="ADH_zinc_N"/>
    <property type="match status" value="1"/>
</dbReference>
<dbReference type="GO" id="GO:0016491">
    <property type="term" value="F:oxidoreductase activity"/>
    <property type="evidence" value="ECO:0007669"/>
    <property type="project" value="InterPro"/>
</dbReference>
<dbReference type="InterPro" id="IPR051603">
    <property type="entry name" value="Zinc-ADH_QOR/CCCR"/>
</dbReference>
<dbReference type="InterPro" id="IPR011032">
    <property type="entry name" value="GroES-like_sf"/>
</dbReference>
<organism evidence="3">
    <name type="scientific">marine metagenome</name>
    <dbReference type="NCBI Taxonomy" id="408172"/>
    <lineage>
        <taxon>unclassified sequences</taxon>
        <taxon>metagenomes</taxon>
        <taxon>ecological metagenomes</taxon>
    </lineage>
</organism>
<reference evidence="3" key="1">
    <citation type="submission" date="2018-05" db="EMBL/GenBank/DDBJ databases">
        <authorList>
            <person name="Lanie J.A."/>
            <person name="Ng W.-L."/>
            <person name="Kazmierczak K.M."/>
            <person name="Andrzejewski T.M."/>
            <person name="Davidsen T.M."/>
            <person name="Wayne K.J."/>
            <person name="Tettelin H."/>
            <person name="Glass J.I."/>
            <person name="Rusch D."/>
            <person name="Podicherti R."/>
            <person name="Tsui H.-C.T."/>
            <person name="Winkler M.E."/>
        </authorList>
    </citation>
    <scope>NUCLEOTIDE SEQUENCE</scope>
</reference>
<feature type="non-terminal residue" evidence="3">
    <location>
        <position position="1"/>
    </location>
</feature>
<protein>
    <recommendedName>
        <fullName evidence="2">Enoyl reductase (ER) domain-containing protein</fullName>
    </recommendedName>
</protein>
<dbReference type="InterPro" id="IPR020843">
    <property type="entry name" value="ER"/>
</dbReference>
<dbReference type="Gene3D" id="3.90.180.10">
    <property type="entry name" value="Medium-chain alcohol dehydrogenases, catalytic domain"/>
    <property type="match status" value="1"/>
</dbReference>
<dbReference type="PANTHER" id="PTHR44154">
    <property type="entry name" value="QUINONE OXIDOREDUCTASE"/>
    <property type="match status" value="1"/>
</dbReference>
<name>A0A381XQD7_9ZZZZ</name>
<dbReference type="EMBL" id="UINC01016010">
    <property type="protein sequence ID" value="SVA66994.1"/>
    <property type="molecule type" value="Genomic_DNA"/>
</dbReference>
<proteinExistence type="predicted"/>
<dbReference type="SMART" id="SM00829">
    <property type="entry name" value="PKS_ER"/>
    <property type="match status" value="1"/>
</dbReference>
<feature type="domain" description="Enoyl reductase (ER)" evidence="2">
    <location>
        <begin position="10"/>
        <end position="343"/>
    </location>
</feature>
<dbReference type="AlphaFoldDB" id="A0A381XQD7"/>
<evidence type="ECO:0000313" key="3">
    <source>
        <dbReference type="EMBL" id="SVA66994.1"/>
    </source>
</evidence>
<dbReference type="SUPFAM" id="SSF50129">
    <property type="entry name" value="GroES-like"/>
    <property type="match status" value="1"/>
</dbReference>
<dbReference type="InterPro" id="IPR036291">
    <property type="entry name" value="NAD(P)-bd_dom_sf"/>
</dbReference>
<feature type="non-terminal residue" evidence="3">
    <location>
        <position position="345"/>
    </location>
</feature>
<keyword evidence="1" id="KW-0521">NADP</keyword>
<sequence length="345" mass="37102">MKAVYFTEHGGPEVFKFGELPEPTPGEGEVKIKVKACALNRLDVYTRAGVRGTKMDLTEPHVLGADVSGEVVEIGPKVTRISAGDRVVVNPRITCMQCRYCQSNQSEYCASAGMVGSTISGGYAEYVVVPATNAFSIPDNLSHVQAASLPTVFLPSWNILIRRSQLKPWETALVPSASSGVGTAAIQVAKNIAKSTVIATTSTVEKAEKASALGADHVINYKSEDVSERLKDITQGRGVDVVIDHVGTDIWNAANRRLAKGARYGICGVTSGYKAELQMGAMFTGHLTMFGVFMGRSEDLEQIIYHAGQGTIKGVVDSEYPLQDVRKAHEDMEGLDFFGKLVITV</sequence>
<gene>
    <name evidence="3" type="ORF">METZ01_LOCUS119848</name>
</gene>
<dbReference type="SUPFAM" id="SSF51735">
    <property type="entry name" value="NAD(P)-binding Rossmann-fold domains"/>
    <property type="match status" value="1"/>
</dbReference>
<evidence type="ECO:0000256" key="1">
    <source>
        <dbReference type="ARBA" id="ARBA00022857"/>
    </source>
</evidence>
<accession>A0A381XQD7</accession>
<dbReference type="InterPro" id="IPR013149">
    <property type="entry name" value="ADH-like_C"/>
</dbReference>
<evidence type="ECO:0000259" key="2">
    <source>
        <dbReference type="SMART" id="SM00829"/>
    </source>
</evidence>
<dbReference type="InterPro" id="IPR013154">
    <property type="entry name" value="ADH-like_N"/>
</dbReference>